<dbReference type="Gene3D" id="2.30.180.10">
    <property type="entry name" value="FAS1 domain"/>
    <property type="match status" value="2"/>
</dbReference>
<dbReference type="PANTHER" id="PTHR33985:SF29">
    <property type="entry name" value="FAS1 DOMAIN-CONTAINING PROTEIN"/>
    <property type="match status" value="1"/>
</dbReference>
<keyword evidence="2" id="KW-1133">Transmembrane helix</keyword>
<feature type="compositionally biased region" description="Low complexity" evidence="1">
    <location>
        <begin position="303"/>
        <end position="317"/>
    </location>
</feature>
<dbReference type="InterPro" id="IPR052806">
    <property type="entry name" value="Fasciclin-like_AGP"/>
</dbReference>
<feature type="transmembrane region" description="Helical" evidence="2">
    <location>
        <begin position="579"/>
        <end position="596"/>
    </location>
</feature>
<feature type="compositionally biased region" description="Low complexity" evidence="1">
    <location>
        <begin position="221"/>
        <end position="243"/>
    </location>
</feature>
<evidence type="ECO:0000256" key="2">
    <source>
        <dbReference type="SAM" id="Phobius"/>
    </source>
</evidence>
<proteinExistence type="predicted"/>
<dbReference type="InterPro" id="IPR036378">
    <property type="entry name" value="FAS1_dom_sf"/>
</dbReference>
<dbReference type="SUPFAM" id="SSF82153">
    <property type="entry name" value="FAS1 domain"/>
    <property type="match status" value="2"/>
</dbReference>
<evidence type="ECO:0000259" key="3">
    <source>
        <dbReference type="PROSITE" id="PS50213"/>
    </source>
</evidence>
<feature type="region of interest" description="Disordered" evidence="1">
    <location>
        <begin position="191"/>
        <end position="317"/>
    </location>
</feature>
<keyword evidence="2" id="KW-0472">Membrane</keyword>
<dbReference type="EMBL" id="JABFUD020000002">
    <property type="protein sequence ID" value="KAI5083728.1"/>
    <property type="molecule type" value="Genomic_DNA"/>
</dbReference>
<feature type="domain" description="FAS1" evidence="3">
    <location>
        <begin position="51"/>
        <end position="180"/>
    </location>
</feature>
<comment type="caution">
    <text evidence="4">The sequence shown here is derived from an EMBL/GenBank/DDBJ whole genome shotgun (WGS) entry which is preliminary data.</text>
</comment>
<reference evidence="4" key="1">
    <citation type="submission" date="2021-01" db="EMBL/GenBank/DDBJ databases">
        <title>Adiantum capillus-veneris genome.</title>
        <authorList>
            <person name="Fang Y."/>
            <person name="Liao Q."/>
        </authorList>
    </citation>
    <scope>NUCLEOTIDE SEQUENCE</scope>
    <source>
        <strain evidence="4">H3</strain>
        <tissue evidence="4">Leaf</tissue>
    </source>
</reference>
<protein>
    <recommendedName>
        <fullName evidence="3">FAS1 domain-containing protein</fullName>
    </recommendedName>
</protein>
<dbReference type="Proteomes" id="UP000886520">
    <property type="component" value="Chromosome 3"/>
</dbReference>
<keyword evidence="5" id="KW-1185">Reference proteome</keyword>
<gene>
    <name evidence="4" type="ORF">GOP47_0003471</name>
</gene>
<evidence type="ECO:0000313" key="4">
    <source>
        <dbReference type="EMBL" id="KAI5083728.1"/>
    </source>
</evidence>
<evidence type="ECO:0000256" key="1">
    <source>
        <dbReference type="SAM" id="MobiDB-lite"/>
    </source>
</evidence>
<dbReference type="FunFam" id="2.30.180.10:FF:000046">
    <property type="entry name" value="Fasciclin-like arabinogalactan family protein"/>
    <property type="match status" value="1"/>
</dbReference>
<dbReference type="SMART" id="SM00554">
    <property type="entry name" value="FAS1"/>
    <property type="match status" value="2"/>
</dbReference>
<dbReference type="OrthoDB" id="2015130at2759"/>
<keyword evidence="2" id="KW-0812">Transmembrane</keyword>
<sequence>MARASSRFVELPPAQKISLALTLLVGILCASPFSVISAIDFSSPSSNKSMQARLVQALNEEGKYSAAATFLGAVDLNHVLPESSTIFVPMDEGIAESGLQLSTFNTAMPILQYHVIVKRLVFHDLQQLPVGQTLQTLLPNNTVIITSNSSANFTIDDVLMSHRNLFVASSTVVHGMNGVLNSDLYGRMTHLPAFQPSSPPGVSAPDIGSPPAHDQPAPPFTGNSSNTGTNSSSFPPAISRNVSSPPPSPLLSINRPPSPPPLQAGNGSSSSLPPVSTLPVASPPSLNSPPASQTQVPAPAESQTQVPATPAQSAASPQLQSSVCVGEEVVTCKPFASSSHKVNDLSFSLPALLVLGIPFVAGLYAMPCLPLLCMVLAVMAATPAKGQNNGVAELLRSRGGFGYAATFFEAADIHRVLPNRSTVLVPTDAALDAAGLLYQTLGVIFPVLQYHVITSKLLFKDLQMLPVGEMLETMLPKASLLVTSNTPWNFTLNDVLLSHPDILCFNGSAMHGIAGVMNYSQAVSSIPPPTTDGQQLPTLAPPLPPQLTLPLPESAAPFAVPLPVSHAGLLKRGIIDNRSTFIIGMILLFCALLIRSF</sequence>
<accession>A0A9D4VCI1</accession>
<feature type="domain" description="FAS1" evidence="3">
    <location>
        <begin position="388"/>
        <end position="521"/>
    </location>
</feature>
<evidence type="ECO:0000313" key="5">
    <source>
        <dbReference type="Proteomes" id="UP000886520"/>
    </source>
</evidence>
<organism evidence="4 5">
    <name type="scientific">Adiantum capillus-veneris</name>
    <name type="common">Maidenhair fern</name>
    <dbReference type="NCBI Taxonomy" id="13818"/>
    <lineage>
        <taxon>Eukaryota</taxon>
        <taxon>Viridiplantae</taxon>
        <taxon>Streptophyta</taxon>
        <taxon>Embryophyta</taxon>
        <taxon>Tracheophyta</taxon>
        <taxon>Polypodiopsida</taxon>
        <taxon>Polypodiidae</taxon>
        <taxon>Polypodiales</taxon>
        <taxon>Pteridineae</taxon>
        <taxon>Pteridaceae</taxon>
        <taxon>Vittarioideae</taxon>
        <taxon>Adiantum</taxon>
    </lineage>
</organism>
<name>A0A9D4VCI1_ADICA</name>
<dbReference type="PROSITE" id="PS50213">
    <property type="entry name" value="FAS1"/>
    <property type="match status" value="2"/>
</dbReference>
<dbReference type="Pfam" id="PF02469">
    <property type="entry name" value="Fasciclin"/>
    <property type="match status" value="2"/>
</dbReference>
<dbReference type="PANTHER" id="PTHR33985">
    <property type="entry name" value="OS02G0491300 PROTEIN-RELATED"/>
    <property type="match status" value="1"/>
</dbReference>
<dbReference type="AlphaFoldDB" id="A0A9D4VCI1"/>
<feature type="compositionally biased region" description="Low complexity" evidence="1">
    <location>
        <begin position="268"/>
        <end position="292"/>
    </location>
</feature>
<feature type="transmembrane region" description="Helical" evidence="2">
    <location>
        <begin position="351"/>
        <end position="378"/>
    </location>
</feature>
<dbReference type="InterPro" id="IPR000782">
    <property type="entry name" value="FAS1_domain"/>
</dbReference>